<comment type="caution">
    <text evidence="3">The sequence shown here is derived from an EMBL/GenBank/DDBJ whole genome shotgun (WGS) entry which is preliminary data.</text>
</comment>
<reference evidence="3" key="1">
    <citation type="journal article" date="2023" name="Front. Microbiol.">
        <title>Phylogeography and host specificity of Pasteurellaceae pathogenic to sea-farmed fish in the north-east Atlantic.</title>
        <authorList>
            <person name="Gulla S."/>
            <person name="Colquhoun D.J."/>
            <person name="Olsen A.B."/>
            <person name="Spilsberg B."/>
            <person name="Lagesen K."/>
            <person name="Aakesson C.P."/>
            <person name="Strom S."/>
            <person name="Manji F."/>
            <person name="Birkbeck T.H."/>
            <person name="Nilsen H.K."/>
        </authorList>
    </citation>
    <scope>NUCLEOTIDE SEQUENCE</scope>
    <source>
        <strain evidence="3">TW16_20</strain>
    </source>
</reference>
<evidence type="ECO:0000313" key="4">
    <source>
        <dbReference type="Proteomes" id="UP001236239"/>
    </source>
</evidence>
<dbReference type="EMBL" id="JASAYQ010000001">
    <property type="protein sequence ID" value="MDP8171766.1"/>
    <property type="molecule type" value="Genomic_DNA"/>
</dbReference>
<evidence type="ECO:0000256" key="1">
    <source>
        <dbReference type="ARBA" id="ARBA00023118"/>
    </source>
</evidence>
<feature type="domain" description="CRISPR type III-associated protein" evidence="2">
    <location>
        <begin position="18"/>
        <end position="198"/>
    </location>
</feature>
<dbReference type="Pfam" id="PF03787">
    <property type="entry name" value="RAMPs"/>
    <property type="match status" value="1"/>
</dbReference>
<dbReference type="GO" id="GO:0051607">
    <property type="term" value="P:defense response to virus"/>
    <property type="evidence" value="ECO:0007669"/>
    <property type="project" value="UniProtKB-KW"/>
</dbReference>
<name>A0AAJ6N7R7_9PAST</name>
<dbReference type="Proteomes" id="UP001236239">
    <property type="component" value="Unassembled WGS sequence"/>
</dbReference>
<proteinExistence type="predicted"/>
<sequence length="434" mass="49378">MNISGNIKENLPTTLTATYKIITPMFIGDAEQNASWISPMSFKGALRFWWRALAWGRIRAEKENDEEALKALHHQEALLFGSSADNPDKKNKKNAPKTYGRGTIKIQVIADELTASDKQLKGKVHDKLKNYTASKYLGYGVINYHGELERDCINEGKTFKVKVIVDNSAEIENLKDALILMGLLGGLGSKARKGYGSINLVKLEGKGINWQSPKDFDDYKYMLKALVEVPKDMKKVKTLPPFSAFSDETLIVKLFEKNCPYKVLGFYGKAMIEYRSWGQRGKIAKFDENGTQQKEYDEEKKKMRNSFVKSQKSFKDDHDWSKDTGSYPNFHPERVVFGLPHNYGKKPTVGRGLLNNKEGRRASPLFFHVQEIEGKYYGIATLLKAEFLPANEKIKAGGNQVSQNIKWEVLKENFLQDKKRFPNANPLFPEEAQQ</sequence>
<protein>
    <submittedName>
        <fullName evidence="3">Type III-B CRISPR module RAMP protein Cmr1</fullName>
    </submittedName>
</protein>
<gene>
    <name evidence="3" type="primary">cmr1</name>
    <name evidence="3" type="ORF">QJU93_00075</name>
</gene>
<dbReference type="RefSeq" id="WP_306373444.1">
    <property type="nucleotide sequence ID" value="NZ_JASAYK010000001.1"/>
</dbReference>
<evidence type="ECO:0000259" key="2">
    <source>
        <dbReference type="Pfam" id="PF03787"/>
    </source>
</evidence>
<dbReference type="InterPro" id="IPR007522">
    <property type="entry name" value="CRISPR-assoc_prot_TM1795"/>
</dbReference>
<evidence type="ECO:0000313" key="3">
    <source>
        <dbReference type="EMBL" id="MDP8171766.1"/>
    </source>
</evidence>
<accession>A0AAJ6N7R7</accession>
<organism evidence="3 4">
    <name type="scientific">Phocoenobacter skyensis</name>
    <dbReference type="NCBI Taxonomy" id="97481"/>
    <lineage>
        <taxon>Bacteria</taxon>
        <taxon>Pseudomonadati</taxon>
        <taxon>Pseudomonadota</taxon>
        <taxon>Gammaproteobacteria</taxon>
        <taxon>Pasteurellales</taxon>
        <taxon>Pasteurellaceae</taxon>
        <taxon>Phocoenobacter</taxon>
    </lineage>
</organism>
<dbReference type="AlphaFoldDB" id="A0AAJ6N7R7"/>
<dbReference type="NCBIfam" id="TIGR01894">
    <property type="entry name" value="cas_TM1795_cmr1"/>
    <property type="match status" value="1"/>
</dbReference>
<dbReference type="InterPro" id="IPR005537">
    <property type="entry name" value="RAMP_III_fam"/>
</dbReference>
<keyword evidence="1" id="KW-0051">Antiviral defense</keyword>